<dbReference type="Proteomes" id="UP000006919">
    <property type="component" value="Chromosome"/>
</dbReference>
<sequence length="105" mass="11867">MPFRTAIITTNNHEGKRYKAKPSNQKHRNRQAKGEKFAMNETTTAAVAVSGSVSEYHIGHTIYRVKTVFNPAFRQSLSDILARLITADCEKMLSDNEQEQDKQAV</sequence>
<reference evidence="2 3" key="1">
    <citation type="journal article" date="2011" name="J. Bacteriol.">
        <title>Complete genome of the cellulolytic ruminal bacterium Ruminococcus albus 7.</title>
        <authorList>
            <person name="Suen G."/>
            <person name="Stevenson D.M."/>
            <person name="Bruce D.C."/>
            <person name="Chertkov O."/>
            <person name="Copeland A."/>
            <person name="Cheng J.F."/>
            <person name="Detter C."/>
            <person name="Detter J.C."/>
            <person name="Goodwin L.A."/>
            <person name="Han C.S."/>
            <person name="Hauser L.J."/>
            <person name="Ivanova N.N."/>
            <person name="Kyrpides N.C."/>
            <person name="Land M.L."/>
            <person name="Lapidus A."/>
            <person name="Lucas S."/>
            <person name="Ovchinnikova G."/>
            <person name="Pitluck S."/>
            <person name="Tapia R."/>
            <person name="Woyke T."/>
            <person name="Boyum J."/>
            <person name="Mead D."/>
            <person name="Weimer P.J."/>
        </authorList>
    </citation>
    <scope>NUCLEOTIDE SEQUENCE [LARGE SCALE GENOMIC DNA]</scope>
    <source>
        <strain evidence="3">ATCC 27210 / DSM 20455 / JCM 14654 / NCDO 2250 / 7</strain>
    </source>
</reference>
<dbReference type="eggNOG" id="ENOG503066N">
    <property type="taxonomic scope" value="Bacteria"/>
</dbReference>
<dbReference type="HOGENOM" id="CLU_2234602_0_0_9"/>
<feature type="region of interest" description="Disordered" evidence="1">
    <location>
        <begin position="1"/>
        <end position="33"/>
    </location>
</feature>
<dbReference type="AlphaFoldDB" id="E6UGE2"/>
<dbReference type="EMBL" id="CP002403">
    <property type="protein sequence ID" value="ADU21980.1"/>
    <property type="molecule type" value="Genomic_DNA"/>
</dbReference>
<proteinExistence type="predicted"/>
<evidence type="ECO:0008006" key="4">
    <source>
        <dbReference type="Google" id="ProtNLM"/>
    </source>
</evidence>
<organism evidence="2 3">
    <name type="scientific">Ruminococcus albus (strain ATCC 27210 / DSM 20455 / JCM 14654 / NCDO 2250 / 7)</name>
    <dbReference type="NCBI Taxonomy" id="697329"/>
    <lineage>
        <taxon>Bacteria</taxon>
        <taxon>Bacillati</taxon>
        <taxon>Bacillota</taxon>
        <taxon>Clostridia</taxon>
        <taxon>Eubacteriales</taxon>
        <taxon>Oscillospiraceae</taxon>
        <taxon>Ruminococcus</taxon>
    </lineage>
</organism>
<evidence type="ECO:0000313" key="3">
    <source>
        <dbReference type="Proteomes" id="UP000006919"/>
    </source>
</evidence>
<protein>
    <recommendedName>
        <fullName evidence="4">Transposon-encoded protein TnpW</fullName>
    </recommendedName>
</protein>
<dbReference type="KEGG" id="ral:Rumal_1477"/>
<evidence type="ECO:0000256" key="1">
    <source>
        <dbReference type="SAM" id="MobiDB-lite"/>
    </source>
</evidence>
<gene>
    <name evidence="2" type="ordered locus">Rumal_1477</name>
</gene>
<accession>E6UGE2</accession>
<name>E6UGE2_RUMA7</name>
<evidence type="ECO:0000313" key="2">
    <source>
        <dbReference type="EMBL" id="ADU21980.1"/>
    </source>
</evidence>
<dbReference type="STRING" id="697329.Rumal_1477"/>
<feature type="compositionally biased region" description="Basic residues" evidence="1">
    <location>
        <begin position="16"/>
        <end position="31"/>
    </location>
</feature>